<dbReference type="EMBL" id="CACVAR010000278">
    <property type="protein sequence ID" value="CAA6817662.1"/>
    <property type="molecule type" value="Genomic_DNA"/>
</dbReference>
<reference evidence="6" key="1">
    <citation type="submission" date="2020-01" db="EMBL/GenBank/DDBJ databases">
        <authorList>
            <person name="Meier V. D."/>
            <person name="Meier V D."/>
        </authorList>
    </citation>
    <scope>NUCLEOTIDE SEQUENCE</scope>
    <source>
        <strain evidence="6">HLG_WM_MAG_03</strain>
    </source>
</reference>
<dbReference type="InterPro" id="IPR003661">
    <property type="entry name" value="HisK_dim/P_dom"/>
</dbReference>
<dbReference type="InterPro" id="IPR004358">
    <property type="entry name" value="Sig_transdc_His_kin-like_C"/>
</dbReference>
<dbReference type="Gene3D" id="1.10.287.130">
    <property type="match status" value="1"/>
</dbReference>
<dbReference type="PRINTS" id="PR00344">
    <property type="entry name" value="BCTRLSENSOR"/>
</dbReference>
<feature type="transmembrane region" description="Helical" evidence="4">
    <location>
        <begin position="491"/>
        <end position="512"/>
    </location>
</feature>
<dbReference type="SUPFAM" id="SSF47384">
    <property type="entry name" value="Homodimeric domain of signal transducing histidine kinase"/>
    <property type="match status" value="1"/>
</dbReference>
<evidence type="ECO:0000256" key="3">
    <source>
        <dbReference type="ARBA" id="ARBA00022553"/>
    </source>
</evidence>
<dbReference type="InterPro" id="IPR003594">
    <property type="entry name" value="HATPase_dom"/>
</dbReference>
<dbReference type="InterPro" id="IPR015168">
    <property type="entry name" value="SsuA/THI5"/>
</dbReference>
<organism evidence="6">
    <name type="scientific">uncultured Sulfurovum sp</name>
    <dbReference type="NCBI Taxonomy" id="269237"/>
    <lineage>
        <taxon>Bacteria</taxon>
        <taxon>Pseudomonadati</taxon>
        <taxon>Campylobacterota</taxon>
        <taxon>Epsilonproteobacteria</taxon>
        <taxon>Campylobacterales</taxon>
        <taxon>Sulfurovaceae</taxon>
        <taxon>Sulfurovum</taxon>
        <taxon>environmental samples</taxon>
    </lineage>
</organism>
<proteinExistence type="predicted"/>
<name>A0A6S6TA16_9BACT</name>
<dbReference type="InterPro" id="IPR036097">
    <property type="entry name" value="HisK_dim/P_sf"/>
</dbReference>
<sequence length="785" mass="90556">MKNEKIDFGISDSSLVLERMKREPVVALMPIFQESLFVLLALKSSNIKTLQDIHNKRISLHENINGVAIKAMLKSNDIKYYTHESTHTLNTIINKESDLMTAYLSNEPIVAKEKELETVIFNPKDYGFAGYGDILFCSQKMIDKHPKIVQDFYNATLKGWEYALSNIDEVVDLIYNNYNSLNKSKKALRTEAKVLKELSGHGHNFGEFNKEKIKAISQMFNFMIKEKYNFDYLKDFIYNPKSMHNEKIHLNKKELNYLKEKKEIKMCIDPNWMPLEKIVDNKATGFTSDFVNLISTKLNTPINLLVTSTWSESLAHLKNRNCDIIPMVASTKKLKENMDFTSSYLTLPIVIATKRDTFYIDNLNNKLDKKFAIVKNYALNDYLKSKYPKLKIIPVNSVSDGLEKVANNEAFGYIDNSETIIHQIQKSFFTTIAITGKTSLEIDYKIATRKDEPLLNSILEKTISTITENTKQNIKNRWFKFHPESFINYELIRRIIIIFLFFSIIGTSFLLISRRNNKKLKVAQEEIKQFNLTLKEQVAKEVSKNQTQQLLLLQQSRLAQMGEMISMIAHQWRQPLSSINATVLVMDMKISKENIANKQFLDKEFNDIESLTKHMSETIDDFKDFFRPEKEKVLINLQNTIEETLKLIKPILNHNSITVEIKNEAYIELLGYPNELGQVILNIITNAKDAFLLNNQKENKIISINLSEKNNKIFISIQDNAGGIDNDIIENIFNPYFSTKSKKNGTGLGLYIAKVIIEGHMNGKLNVRNKDKGALFQIELEEENS</sequence>
<evidence type="ECO:0000256" key="1">
    <source>
        <dbReference type="ARBA" id="ARBA00000085"/>
    </source>
</evidence>
<accession>A0A6S6TA16</accession>
<dbReference type="SUPFAM" id="SSF55874">
    <property type="entry name" value="ATPase domain of HSP90 chaperone/DNA topoisomerase II/histidine kinase"/>
    <property type="match status" value="1"/>
</dbReference>
<protein>
    <recommendedName>
        <fullName evidence="2">histidine kinase</fullName>
        <ecNumber evidence="2">2.7.13.3</ecNumber>
    </recommendedName>
</protein>
<dbReference type="Gene3D" id="3.30.565.10">
    <property type="entry name" value="Histidine kinase-like ATPase, C-terminal domain"/>
    <property type="match status" value="1"/>
</dbReference>
<comment type="catalytic activity">
    <reaction evidence="1">
        <text>ATP + protein L-histidine = ADP + protein N-phospho-L-histidine.</text>
        <dbReference type="EC" id="2.7.13.3"/>
    </reaction>
</comment>
<keyword evidence="6" id="KW-0418">Kinase</keyword>
<dbReference type="Gene3D" id="3.40.190.10">
    <property type="entry name" value="Periplasmic binding protein-like II"/>
    <property type="match status" value="4"/>
</dbReference>
<keyword evidence="4" id="KW-0472">Membrane</keyword>
<evidence type="ECO:0000256" key="2">
    <source>
        <dbReference type="ARBA" id="ARBA00012438"/>
    </source>
</evidence>
<evidence type="ECO:0000313" key="6">
    <source>
        <dbReference type="EMBL" id="CAA6817662.1"/>
    </source>
</evidence>
<dbReference type="GO" id="GO:0000155">
    <property type="term" value="F:phosphorelay sensor kinase activity"/>
    <property type="evidence" value="ECO:0007669"/>
    <property type="project" value="InterPro"/>
</dbReference>
<dbReference type="AlphaFoldDB" id="A0A6S6TA16"/>
<dbReference type="InterPro" id="IPR005467">
    <property type="entry name" value="His_kinase_dom"/>
</dbReference>
<dbReference type="Pfam" id="PF02518">
    <property type="entry name" value="HATPase_c"/>
    <property type="match status" value="1"/>
</dbReference>
<evidence type="ECO:0000256" key="4">
    <source>
        <dbReference type="SAM" id="Phobius"/>
    </source>
</evidence>
<gene>
    <name evidence="6" type="ORF">HELGO_WM19790</name>
</gene>
<dbReference type="InterPro" id="IPR001638">
    <property type="entry name" value="Solute-binding_3/MltF_N"/>
</dbReference>
<dbReference type="CDD" id="cd13708">
    <property type="entry name" value="PBP2_BvgS_like_1"/>
    <property type="match status" value="1"/>
</dbReference>
<dbReference type="Pfam" id="PF09084">
    <property type="entry name" value="NMT1"/>
    <property type="match status" value="1"/>
</dbReference>
<feature type="domain" description="Histidine kinase" evidence="5">
    <location>
        <begin position="567"/>
        <end position="784"/>
    </location>
</feature>
<dbReference type="PROSITE" id="PS50109">
    <property type="entry name" value="HIS_KIN"/>
    <property type="match status" value="1"/>
</dbReference>
<dbReference type="SMART" id="SM00387">
    <property type="entry name" value="HATPase_c"/>
    <property type="match status" value="1"/>
</dbReference>
<dbReference type="SMART" id="SM00062">
    <property type="entry name" value="PBPb"/>
    <property type="match status" value="1"/>
</dbReference>
<keyword evidence="4" id="KW-1133">Transmembrane helix</keyword>
<dbReference type="InterPro" id="IPR036890">
    <property type="entry name" value="HATPase_C_sf"/>
</dbReference>
<dbReference type="CDD" id="cd00082">
    <property type="entry name" value="HisKA"/>
    <property type="match status" value="1"/>
</dbReference>
<dbReference type="PANTHER" id="PTHR43065:SF42">
    <property type="entry name" value="TWO-COMPONENT SENSOR PPRA"/>
    <property type="match status" value="1"/>
</dbReference>
<evidence type="ECO:0000259" key="5">
    <source>
        <dbReference type="PROSITE" id="PS50109"/>
    </source>
</evidence>
<keyword evidence="6" id="KW-0808">Transferase</keyword>
<keyword evidence="4" id="KW-0812">Transmembrane</keyword>
<dbReference type="SUPFAM" id="SSF53850">
    <property type="entry name" value="Periplasmic binding protein-like II"/>
    <property type="match status" value="2"/>
</dbReference>
<dbReference type="Pfam" id="PF00497">
    <property type="entry name" value="SBP_bac_3"/>
    <property type="match status" value="1"/>
</dbReference>
<keyword evidence="3" id="KW-0597">Phosphoprotein</keyword>
<dbReference type="PANTHER" id="PTHR43065">
    <property type="entry name" value="SENSOR HISTIDINE KINASE"/>
    <property type="match status" value="1"/>
</dbReference>
<dbReference type="EC" id="2.7.13.3" evidence="2"/>